<feature type="region of interest" description="Disordered" evidence="2">
    <location>
        <begin position="248"/>
        <end position="268"/>
    </location>
</feature>
<evidence type="ECO:0000313" key="5">
    <source>
        <dbReference type="Proteomes" id="UP000245396"/>
    </source>
</evidence>
<dbReference type="Proteomes" id="UP000245396">
    <property type="component" value="Unassembled WGS sequence"/>
</dbReference>
<protein>
    <submittedName>
        <fullName evidence="4">Uncharacterized protein</fullName>
    </submittedName>
</protein>
<name>A0A316C6K0_PSESE</name>
<feature type="coiled-coil region" evidence="1">
    <location>
        <begin position="277"/>
        <end position="311"/>
    </location>
</feature>
<dbReference type="RefSeq" id="WP_109613109.1">
    <property type="nucleotide sequence ID" value="NZ_QGGG01000008.1"/>
</dbReference>
<dbReference type="EMBL" id="QGGG01000008">
    <property type="protein sequence ID" value="PWJ83627.1"/>
    <property type="molecule type" value="Genomic_DNA"/>
</dbReference>
<sequence length="394" mass="42934">MIQSILFFVLGFLVAGFIALLLAPAMLRRASKLTRRRLEASLPQTPAEIRADKDRIRAEAAMTIRRLEVETAQAREKATIQLVDISRGLEQIKALANDCDDKAKTIAELEARVETQEADLARQSEALQKLSEQLAQTEKAKAADHEEMEKLGVMYDEASLTASSHQIALVARESDVDRLNNDLHQARLKRKEADARAQALSLEARVARDEAKAERKKANELDRKVNQLTAKLADSEEKLHRRETELERLREAKGDSSGSAVGAGNGGETPARVVAAQANVDQALAKLSVDRERLEERLTALARENKRLKQGSAANSPNTSGQDAALREQMNELAAQVVNLAAHLEGADSPISKVLAESPDATRPAGAQAPLSLADRIRALQKAAQPAGHTLSEK</sequence>
<organism evidence="4 5">
    <name type="scientific">Pseudaminobacter salicylatoxidans</name>
    <dbReference type="NCBI Taxonomy" id="93369"/>
    <lineage>
        <taxon>Bacteria</taxon>
        <taxon>Pseudomonadati</taxon>
        <taxon>Pseudomonadota</taxon>
        <taxon>Alphaproteobacteria</taxon>
        <taxon>Hyphomicrobiales</taxon>
        <taxon>Phyllobacteriaceae</taxon>
        <taxon>Pseudaminobacter</taxon>
    </lineage>
</organism>
<feature type="region of interest" description="Disordered" evidence="2">
    <location>
        <begin position="353"/>
        <end position="394"/>
    </location>
</feature>
<keyword evidence="5" id="KW-1185">Reference proteome</keyword>
<dbReference type="AlphaFoldDB" id="A0A316C6K0"/>
<evidence type="ECO:0000256" key="3">
    <source>
        <dbReference type="SAM" id="Phobius"/>
    </source>
</evidence>
<evidence type="ECO:0000256" key="2">
    <source>
        <dbReference type="SAM" id="MobiDB-lite"/>
    </source>
</evidence>
<reference evidence="4 5" key="1">
    <citation type="submission" date="2018-05" db="EMBL/GenBank/DDBJ databases">
        <title>Genomic Encyclopedia of Type Strains, Phase IV (KMG-IV): sequencing the most valuable type-strain genomes for metagenomic binning, comparative biology and taxonomic classification.</title>
        <authorList>
            <person name="Goeker M."/>
        </authorList>
    </citation>
    <scope>NUCLEOTIDE SEQUENCE [LARGE SCALE GENOMIC DNA]</scope>
    <source>
        <strain evidence="4 5">DSM 6986</strain>
    </source>
</reference>
<evidence type="ECO:0000256" key="1">
    <source>
        <dbReference type="SAM" id="Coils"/>
    </source>
</evidence>
<keyword evidence="3" id="KW-0472">Membrane</keyword>
<keyword evidence="3" id="KW-1133">Transmembrane helix</keyword>
<dbReference type="OrthoDB" id="7826912at2"/>
<feature type="coiled-coil region" evidence="1">
    <location>
        <begin position="57"/>
        <end position="147"/>
    </location>
</feature>
<keyword evidence="3" id="KW-0812">Transmembrane</keyword>
<comment type="caution">
    <text evidence="4">The sequence shown here is derived from an EMBL/GenBank/DDBJ whole genome shotgun (WGS) entry which is preliminary data.</text>
</comment>
<gene>
    <name evidence="4" type="ORF">C7441_10818</name>
</gene>
<accession>A0A316C6K0</accession>
<dbReference type="STRING" id="1192868.GCA_000304395_04414"/>
<evidence type="ECO:0000313" key="4">
    <source>
        <dbReference type="EMBL" id="PWJ83627.1"/>
    </source>
</evidence>
<proteinExistence type="predicted"/>
<keyword evidence="1" id="KW-0175">Coiled coil</keyword>
<feature type="transmembrane region" description="Helical" evidence="3">
    <location>
        <begin position="6"/>
        <end position="27"/>
    </location>
</feature>